<feature type="compositionally biased region" description="Basic residues" evidence="4">
    <location>
        <begin position="347"/>
        <end position="358"/>
    </location>
</feature>
<dbReference type="InterPro" id="IPR007019">
    <property type="entry name" value="SURF6"/>
</dbReference>
<dbReference type="PANTHER" id="PTHR14369:SF0">
    <property type="entry name" value="SURFEIT LOCUS PROTEIN 6"/>
    <property type="match status" value="1"/>
</dbReference>
<protein>
    <submittedName>
        <fullName evidence="8">Surfeit locus protein 6 homolog</fullName>
    </submittedName>
</protein>
<dbReference type="GO" id="GO:0003723">
    <property type="term" value="F:RNA binding"/>
    <property type="evidence" value="ECO:0007669"/>
    <property type="project" value="TreeGrafter"/>
</dbReference>
<dbReference type="GO" id="GO:0042273">
    <property type="term" value="P:ribosomal large subunit biogenesis"/>
    <property type="evidence" value="ECO:0007669"/>
    <property type="project" value="TreeGrafter"/>
</dbReference>
<feature type="compositionally biased region" description="Basic and acidic residues" evidence="4">
    <location>
        <begin position="315"/>
        <end position="331"/>
    </location>
</feature>
<evidence type="ECO:0000313" key="8">
    <source>
        <dbReference type="RefSeq" id="XP_003743097.1"/>
    </source>
</evidence>
<feature type="compositionally biased region" description="Basic residues" evidence="4">
    <location>
        <begin position="300"/>
        <end position="314"/>
    </location>
</feature>
<feature type="region of interest" description="Disordered" evidence="4">
    <location>
        <begin position="284"/>
        <end position="365"/>
    </location>
</feature>
<feature type="region of interest" description="Disordered" evidence="4">
    <location>
        <begin position="163"/>
        <end position="201"/>
    </location>
</feature>
<evidence type="ECO:0000256" key="1">
    <source>
        <dbReference type="ARBA" id="ARBA00004123"/>
    </source>
</evidence>
<evidence type="ECO:0000256" key="2">
    <source>
        <dbReference type="ARBA" id="ARBA00005904"/>
    </source>
</evidence>
<dbReference type="Pfam" id="PF04935">
    <property type="entry name" value="SURF6"/>
    <property type="match status" value="1"/>
</dbReference>
<organism evidence="7 8">
    <name type="scientific">Galendromus occidentalis</name>
    <name type="common">western predatory mite</name>
    <dbReference type="NCBI Taxonomy" id="34638"/>
    <lineage>
        <taxon>Eukaryota</taxon>
        <taxon>Metazoa</taxon>
        <taxon>Ecdysozoa</taxon>
        <taxon>Arthropoda</taxon>
        <taxon>Chelicerata</taxon>
        <taxon>Arachnida</taxon>
        <taxon>Acari</taxon>
        <taxon>Parasitiformes</taxon>
        <taxon>Mesostigmata</taxon>
        <taxon>Gamasina</taxon>
        <taxon>Phytoseioidea</taxon>
        <taxon>Phytoseiidae</taxon>
        <taxon>Typhlodrominae</taxon>
        <taxon>Galendromus</taxon>
    </lineage>
</organism>
<evidence type="ECO:0000313" key="7">
    <source>
        <dbReference type="Proteomes" id="UP000694867"/>
    </source>
</evidence>
<dbReference type="Pfam" id="PF15459">
    <property type="entry name" value="RRP14"/>
    <property type="match status" value="1"/>
</dbReference>
<accession>A0AAJ6VY70</accession>
<keyword evidence="7" id="KW-1185">Reference proteome</keyword>
<dbReference type="PANTHER" id="PTHR14369">
    <property type="entry name" value="SURFEIT LOCUS PROTEIN 6"/>
    <property type="match status" value="1"/>
</dbReference>
<evidence type="ECO:0000259" key="6">
    <source>
        <dbReference type="Pfam" id="PF15459"/>
    </source>
</evidence>
<dbReference type="AlphaFoldDB" id="A0AAJ6VY70"/>
<dbReference type="InterPro" id="IPR029188">
    <property type="entry name" value="Rrp14_N"/>
</dbReference>
<gene>
    <name evidence="8" type="primary">LOC100903031</name>
</gene>
<dbReference type="GO" id="GO:0003677">
    <property type="term" value="F:DNA binding"/>
    <property type="evidence" value="ECO:0007669"/>
    <property type="project" value="TreeGrafter"/>
</dbReference>
<dbReference type="RefSeq" id="XP_003743097.1">
    <property type="nucleotide sequence ID" value="XM_003743049.2"/>
</dbReference>
<dbReference type="GeneID" id="100903031"/>
<dbReference type="GO" id="GO:0042274">
    <property type="term" value="P:ribosomal small subunit biogenesis"/>
    <property type="evidence" value="ECO:0007669"/>
    <property type="project" value="TreeGrafter"/>
</dbReference>
<dbReference type="KEGG" id="goe:100903031"/>
<evidence type="ECO:0000256" key="3">
    <source>
        <dbReference type="ARBA" id="ARBA00023242"/>
    </source>
</evidence>
<sequence length="365" mass="41671">MSSDQKSAEGTALQQMRQDDQFFCSLINTIPAKFYFDQDTVKEIREKILETTESALGGSQRFGKLGQAGKHRFAKLNPAINKSVLRILEEVDAEEKGKRQKQNKKIKKDRLTLLSKQGTLHSPALDRASSIEALQQSLRQKIEKMKSGRDLEQIRARREIEKLRQQKNKRGTGNQMKGGKAKTEGSMEVDPVTPPANSKSKAVFNSEGKMVFSKFDFSNNGAPDAPIANNKALKKMTNVKGLKGYKKQLEFVEEKQKKLEELKESDPNKAAEIEEKAAWLDAIDKSKGIKKKNDPEMLRKSIKKREKLKERSRKKWADRQDTVRKQQDERQAKRKANLQARREQKVSHKLKKLSKKGRVLNVPGF</sequence>
<keyword evidence="3" id="KW-0539">Nucleus</keyword>
<dbReference type="CTD" id="6838"/>
<name>A0AAJ6VY70_9ACAR</name>
<dbReference type="GO" id="GO:0005730">
    <property type="term" value="C:nucleolus"/>
    <property type="evidence" value="ECO:0007669"/>
    <property type="project" value="TreeGrafter"/>
</dbReference>
<evidence type="ECO:0000259" key="5">
    <source>
        <dbReference type="Pfam" id="PF04935"/>
    </source>
</evidence>
<comment type="subcellular location">
    <subcellularLocation>
        <location evidence="1">Nucleus</location>
    </subcellularLocation>
</comment>
<feature type="domain" description="Ribosomal RNA-processing protein 14/surfeit locus protein 6 C-terminal" evidence="5">
    <location>
        <begin position="154"/>
        <end position="350"/>
    </location>
</feature>
<feature type="compositionally biased region" description="Basic and acidic residues" evidence="4">
    <location>
        <begin position="284"/>
        <end position="299"/>
    </location>
</feature>
<feature type="domain" description="Ribosomal RNA-processing protein 14 N-terminal" evidence="6">
    <location>
        <begin position="17"/>
        <end position="55"/>
    </location>
</feature>
<evidence type="ECO:0000256" key="4">
    <source>
        <dbReference type="SAM" id="MobiDB-lite"/>
    </source>
</evidence>
<reference evidence="8" key="1">
    <citation type="submission" date="2025-08" db="UniProtKB">
        <authorList>
            <consortium name="RefSeq"/>
        </authorList>
    </citation>
    <scope>IDENTIFICATION</scope>
</reference>
<dbReference type="InterPro" id="IPR029190">
    <property type="entry name" value="Rrp14/SURF6_C"/>
</dbReference>
<proteinExistence type="inferred from homology"/>
<dbReference type="Proteomes" id="UP000694867">
    <property type="component" value="Unplaced"/>
</dbReference>
<comment type="similarity">
    <text evidence="2">Belongs to the SURF6 family.</text>
</comment>